<proteinExistence type="predicted"/>
<dbReference type="KEGG" id="mev:Metev_1548"/>
<organism evidence="1 2">
    <name type="scientific">Methanohalobium evestigatum (strain ATCC BAA-1072 / DSM 3721 / NBRC 107634 / OCM 161 / Z-7303)</name>
    <dbReference type="NCBI Taxonomy" id="644295"/>
    <lineage>
        <taxon>Archaea</taxon>
        <taxon>Methanobacteriati</taxon>
        <taxon>Methanobacteriota</taxon>
        <taxon>Stenosarchaea group</taxon>
        <taxon>Methanomicrobia</taxon>
        <taxon>Methanosarcinales</taxon>
        <taxon>Methanosarcinaceae</taxon>
        <taxon>Methanohalobium</taxon>
    </lineage>
</organism>
<protein>
    <submittedName>
        <fullName evidence="1">Uncharacterized protein</fullName>
    </submittedName>
</protein>
<dbReference type="GeneID" id="9347188"/>
<reference evidence="1 2" key="1">
    <citation type="submission" date="2010-06" db="EMBL/GenBank/DDBJ databases">
        <title>Complete sequence chromosome of Methanohalobium evestigatum Z-7303.</title>
        <authorList>
            <consortium name="US DOE Joint Genome Institute"/>
            <person name="Lucas S."/>
            <person name="Copeland A."/>
            <person name="Lapidus A."/>
            <person name="Cheng J.-F."/>
            <person name="Bruce D."/>
            <person name="Goodwin L."/>
            <person name="Pitluck S."/>
            <person name="Saunders E."/>
            <person name="Detter J.C."/>
            <person name="Han C."/>
            <person name="Tapia R."/>
            <person name="Land M."/>
            <person name="Hauser L."/>
            <person name="Kyrpides N."/>
            <person name="Mikhailova N."/>
            <person name="Sieprawska-Lupa M."/>
            <person name="Whitman W.B."/>
            <person name="Anderson I."/>
            <person name="Woyke T."/>
        </authorList>
    </citation>
    <scope>NUCLEOTIDE SEQUENCE [LARGE SCALE GENOMIC DNA]</scope>
    <source>
        <strain evidence="2">ATCC BAA-1072 / DSM 3721 / NBRC 107634 / OCM 161 / Z-7303</strain>
    </source>
</reference>
<gene>
    <name evidence="1" type="ordered locus">Metev_1548</name>
</gene>
<dbReference type="HOGENOM" id="CLU_140791_0_0_2"/>
<dbReference type="EMBL" id="CP002069">
    <property type="protein sequence ID" value="ADI74397.1"/>
    <property type="molecule type" value="Genomic_DNA"/>
</dbReference>
<evidence type="ECO:0000313" key="1">
    <source>
        <dbReference type="EMBL" id="ADI74397.1"/>
    </source>
</evidence>
<dbReference type="Proteomes" id="UP000000391">
    <property type="component" value="Chromosome"/>
</dbReference>
<dbReference type="STRING" id="644295.Metev_1548"/>
<name>D7E9X5_METEZ</name>
<sequence length="161" mass="17651">MDKTEDITLKENELLFLSGENGTVAVVKAGHEGQYFLETQNEEIILGLEPHDLIVASAFSTGDVIKKGLKSILYTIRELKSPLVVLPKNHPASKRMKAAVSAGNKTFISCDITPGTHPEQDIVCGSTEFNNLEISGTYKGVRFSKTPQCEISKVLFDINIQ</sequence>
<evidence type="ECO:0000313" key="2">
    <source>
        <dbReference type="Proteomes" id="UP000000391"/>
    </source>
</evidence>
<dbReference type="RefSeq" id="WP_013194962.1">
    <property type="nucleotide sequence ID" value="NC_014253.1"/>
</dbReference>
<accession>D7E9X5</accession>
<dbReference type="AlphaFoldDB" id="D7E9X5"/>
<dbReference type="OrthoDB" id="80177at2157"/>
<keyword evidence="2" id="KW-1185">Reference proteome</keyword>